<dbReference type="EMBL" id="CP069032">
    <property type="protein sequence ID" value="QRC99813.1"/>
    <property type="molecule type" value="Genomic_DNA"/>
</dbReference>
<keyword evidence="2" id="KW-1185">Reference proteome</keyword>
<dbReference type="Proteomes" id="UP000663193">
    <property type="component" value="Chromosome 10"/>
</dbReference>
<protein>
    <submittedName>
        <fullName evidence="1">Uncharacterized protein</fullName>
    </submittedName>
</protein>
<accession>A0A7U2F904</accession>
<evidence type="ECO:0000313" key="2">
    <source>
        <dbReference type="Proteomes" id="UP000663193"/>
    </source>
</evidence>
<gene>
    <name evidence="1" type="ORF">JI435_414050</name>
</gene>
<dbReference type="AlphaFoldDB" id="A0A7U2F904"/>
<dbReference type="VEuPathDB" id="FungiDB:JI435_414050"/>
<organism evidence="1 2">
    <name type="scientific">Phaeosphaeria nodorum (strain SN15 / ATCC MYA-4574 / FGSC 10173)</name>
    <name type="common">Glume blotch fungus</name>
    <name type="synonym">Parastagonospora nodorum</name>
    <dbReference type="NCBI Taxonomy" id="321614"/>
    <lineage>
        <taxon>Eukaryota</taxon>
        <taxon>Fungi</taxon>
        <taxon>Dikarya</taxon>
        <taxon>Ascomycota</taxon>
        <taxon>Pezizomycotina</taxon>
        <taxon>Dothideomycetes</taxon>
        <taxon>Pleosporomycetidae</taxon>
        <taxon>Pleosporales</taxon>
        <taxon>Pleosporineae</taxon>
        <taxon>Phaeosphaeriaceae</taxon>
        <taxon>Parastagonospora</taxon>
    </lineage>
</organism>
<sequence length="36" mass="3970">MGDEALTLARYHPRKGASASGIPTPLHLYLPFRNFA</sequence>
<reference evidence="2" key="1">
    <citation type="journal article" date="2021" name="BMC Genomics">
        <title>Chromosome-level genome assembly and manually-curated proteome of model necrotroph Parastagonospora nodorum Sn15 reveals a genome-wide trove of candidate effector homologs, and redundancy of virulence-related functions within an accessory chromosome.</title>
        <authorList>
            <person name="Bertazzoni S."/>
            <person name="Jones D.A.B."/>
            <person name="Phan H.T."/>
            <person name="Tan K.-C."/>
            <person name="Hane J.K."/>
        </authorList>
    </citation>
    <scope>NUCLEOTIDE SEQUENCE [LARGE SCALE GENOMIC DNA]</scope>
    <source>
        <strain evidence="2">SN15 / ATCC MYA-4574 / FGSC 10173)</strain>
    </source>
</reference>
<proteinExistence type="predicted"/>
<evidence type="ECO:0000313" key="1">
    <source>
        <dbReference type="EMBL" id="QRC99813.1"/>
    </source>
</evidence>
<name>A0A7U2F904_PHANO</name>